<name>A0AAV7MCZ8_PLEWA</name>
<dbReference type="EMBL" id="JANPWB010000014">
    <property type="protein sequence ID" value="KAJ1098000.1"/>
    <property type="molecule type" value="Genomic_DNA"/>
</dbReference>
<organism evidence="2 3">
    <name type="scientific">Pleurodeles waltl</name>
    <name type="common">Iberian ribbed newt</name>
    <dbReference type="NCBI Taxonomy" id="8319"/>
    <lineage>
        <taxon>Eukaryota</taxon>
        <taxon>Metazoa</taxon>
        <taxon>Chordata</taxon>
        <taxon>Craniata</taxon>
        <taxon>Vertebrata</taxon>
        <taxon>Euteleostomi</taxon>
        <taxon>Amphibia</taxon>
        <taxon>Batrachia</taxon>
        <taxon>Caudata</taxon>
        <taxon>Salamandroidea</taxon>
        <taxon>Salamandridae</taxon>
        <taxon>Pleurodelinae</taxon>
        <taxon>Pleurodeles</taxon>
    </lineage>
</organism>
<dbReference type="Proteomes" id="UP001066276">
    <property type="component" value="Chromosome 10"/>
</dbReference>
<accession>A0AAV7MCZ8</accession>
<sequence length="67" mass="7479">MLPAPAEIPADAQGIRSNHARDSPAIDSKNKIPRPREGHRPSPREDRDVQSPVRGRDTHQPPIRSWG</sequence>
<protein>
    <submittedName>
        <fullName evidence="2">Uncharacterized protein</fullName>
    </submittedName>
</protein>
<feature type="compositionally biased region" description="Basic and acidic residues" evidence="1">
    <location>
        <begin position="19"/>
        <end position="59"/>
    </location>
</feature>
<dbReference type="AlphaFoldDB" id="A0AAV7MCZ8"/>
<proteinExistence type="predicted"/>
<evidence type="ECO:0000313" key="2">
    <source>
        <dbReference type="EMBL" id="KAJ1098000.1"/>
    </source>
</evidence>
<reference evidence="2" key="1">
    <citation type="journal article" date="2022" name="bioRxiv">
        <title>Sequencing and chromosome-scale assembly of the giantPleurodeles waltlgenome.</title>
        <authorList>
            <person name="Brown T."/>
            <person name="Elewa A."/>
            <person name="Iarovenko S."/>
            <person name="Subramanian E."/>
            <person name="Araus A.J."/>
            <person name="Petzold A."/>
            <person name="Susuki M."/>
            <person name="Suzuki K.-i.T."/>
            <person name="Hayashi T."/>
            <person name="Toyoda A."/>
            <person name="Oliveira C."/>
            <person name="Osipova E."/>
            <person name="Leigh N.D."/>
            <person name="Simon A."/>
            <person name="Yun M.H."/>
        </authorList>
    </citation>
    <scope>NUCLEOTIDE SEQUENCE</scope>
    <source>
        <strain evidence="2">20211129_DDA</strain>
        <tissue evidence="2">Liver</tissue>
    </source>
</reference>
<gene>
    <name evidence="2" type="ORF">NDU88_003116</name>
</gene>
<feature type="region of interest" description="Disordered" evidence="1">
    <location>
        <begin position="1"/>
        <end position="67"/>
    </location>
</feature>
<keyword evidence="3" id="KW-1185">Reference proteome</keyword>
<evidence type="ECO:0000313" key="3">
    <source>
        <dbReference type="Proteomes" id="UP001066276"/>
    </source>
</evidence>
<evidence type="ECO:0000256" key="1">
    <source>
        <dbReference type="SAM" id="MobiDB-lite"/>
    </source>
</evidence>
<comment type="caution">
    <text evidence="2">The sequence shown here is derived from an EMBL/GenBank/DDBJ whole genome shotgun (WGS) entry which is preliminary data.</text>
</comment>